<evidence type="ECO:0000256" key="10">
    <source>
        <dbReference type="ARBA" id="ARBA00023310"/>
    </source>
</evidence>
<evidence type="ECO:0000313" key="13">
    <source>
        <dbReference type="EMBL" id="AXO78612.1"/>
    </source>
</evidence>
<dbReference type="InterPro" id="IPR023011">
    <property type="entry name" value="ATP_synth_F0_asu_AS"/>
</dbReference>
<evidence type="ECO:0000256" key="12">
    <source>
        <dbReference type="SAM" id="Phobius"/>
    </source>
</evidence>
<sequence>MLVDIFSSLDYYTCLSDDFLSEMSEMMSYFFFYMGLLGFCPNKGKIWMELCYFGVIGKITDKMIIEVILDSKGMRFGGLALGCYAIFWSLVSCNYGGMIPYSFSVSSQLSTGLGLAFVWWYWCMLSYVFYNWKNFLAHLLPAGTPLFLCPLMIMIESISILIRPITLAVRLVANITMGHLVLALMGTGSVISAMNVVSSAYIVFEFFVCGLQAYVFFLLVNLYSVDHPDYAPYSK</sequence>
<keyword evidence="3" id="KW-0813">Transport</keyword>
<dbReference type="NCBIfam" id="TIGR01131">
    <property type="entry name" value="ATP_synt_6_or_A"/>
    <property type="match status" value="1"/>
</dbReference>
<feature type="transmembrane region" description="Helical" evidence="12">
    <location>
        <begin position="167"/>
        <end position="194"/>
    </location>
</feature>
<dbReference type="GO" id="GO:0046933">
    <property type="term" value="F:proton-transporting ATP synthase activity, rotational mechanism"/>
    <property type="evidence" value="ECO:0007669"/>
    <property type="project" value="TreeGrafter"/>
</dbReference>
<dbReference type="PANTHER" id="PTHR11410">
    <property type="entry name" value="ATP SYNTHASE SUBUNIT A"/>
    <property type="match status" value="1"/>
</dbReference>
<feature type="transmembrane region" description="Helical" evidence="12">
    <location>
        <begin position="76"/>
        <end position="97"/>
    </location>
</feature>
<evidence type="ECO:0000256" key="3">
    <source>
        <dbReference type="ARBA" id="ARBA00022448"/>
    </source>
</evidence>
<evidence type="ECO:0000256" key="2">
    <source>
        <dbReference type="ARBA" id="ARBA00006810"/>
    </source>
</evidence>
<organism evidence="13">
    <name type="scientific">Sinanodonta woodiana</name>
    <name type="common">Chinese pond mussel</name>
    <name type="synonym">Anodonta woodiana</name>
    <dbReference type="NCBI Taxonomy" id="1069815"/>
    <lineage>
        <taxon>Eukaryota</taxon>
        <taxon>Metazoa</taxon>
        <taxon>Spiralia</taxon>
        <taxon>Lophotrochozoa</taxon>
        <taxon>Mollusca</taxon>
        <taxon>Bivalvia</taxon>
        <taxon>Autobranchia</taxon>
        <taxon>Heteroconchia</taxon>
        <taxon>Palaeoheterodonta</taxon>
        <taxon>Unionida</taxon>
        <taxon>Unionoidea</taxon>
        <taxon>Unionidae</taxon>
        <taxon>Unioninae</taxon>
        <taxon>Sinanodonta</taxon>
    </lineage>
</organism>
<keyword evidence="6" id="KW-0375">Hydrogen ion transport</keyword>
<evidence type="ECO:0000256" key="11">
    <source>
        <dbReference type="ARBA" id="ARBA00032954"/>
    </source>
</evidence>
<keyword evidence="8" id="KW-0406">Ion transport</keyword>
<keyword evidence="13" id="KW-0496">Mitochondrion</keyword>
<feature type="transmembrane region" description="Helical" evidence="12">
    <location>
        <begin position="135"/>
        <end position="155"/>
    </location>
</feature>
<dbReference type="PROSITE" id="PS00449">
    <property type="entry name" value="ATPASE_A"/>
    <property type="match status" value="1"/>
</dbReference>
<dbReference type="GO" id="GO:0045259">
    <property type="term" value="C:proton-transporting ATP synthase complex"/>
    <property type="evidence" value="ECO:0007669"/>
    <property type="project" value="UniProtKB-KW"/>
</dbReference>
<dbReference type="EMBL" id="MH349356">
    <property type="protein sequence ID" value="AXO78612.1"/>
    <property type="molecule type" value="Genomic_DNA"/>
</dbReference>
<dbReference type="CDD" id="cd00310">
    <property type="entry name" value="ATP-synt_Fo_a_6"/>
    <property type="match status" value="1"/>
</dbReference>
<reference evidence="13" key="1">
    <citation type="journal article" date="2018" name="PeerJ">
        <title>Complete paternally inherited mitogenomes of two freshwater mussels Unio pictorum and Sinanodonta woodiana (Bivalvia: Unionidae).</title>
        <authorList>
            <person name="Burzynski A."/>
            <person name="Soroka M."/>
        </authorList>
    </citation>
    <scope>NUCLEOTIDE SEQUENCE</scope>
    <source>
        <strain evidence="13">AW5</strain>
    </source>
</reference>
<dbReference type="AlphaFoldDB" id="A0A346HGS6"/>
<evidence type="ECO:0000256" key="7">
    <source>
        <dbReference type="ARBA" id="ARBA00022989"/>
    </source>
</evidence>
<feature type="transmembrane region" description="Helical" evidence="12">
    <location>
        <begin position="109"/>
        <end position="129"/>
    </location>
</feature>
<comment type="similarity">
    <text evidence="2">Belongs to the ATPase A chain family.</text>
</comment>
<evidence type="ECO:0000256" key="4">
    <source>
        <dbReference type="ARBA" id="ARBA00022547"/>
    </source>
</evidence>
<evidence type="ECO:0000256" key="8">
    <source>
        <dbReference type="ARBA" id="ARBA00023065"/>
    </source>
</evidence>
<dbReference type="InterPro" id="IPR045083">
    <property type="entry name" value="ATP_synth_F0_asu_bact/mt"/>
</dbReference>
<keyword evidence="5 12" id="KW-0812">Transmembrane</keyword>
<protein>
    <recommendedName>
        <fullName evidence="11">F-ATPase protein 6</fullName>
    </recommendedName>
</protein>
<dbReference type="Pfam" id="PF00119">
    <property type="entry name" value="ATP-synt_A"/>
    <property type="match status" value="1"/>
</dbReference>
<dbReference type="PANTHER" id="PTHR11410:SF0">
    <property type="entry name" value="ATP SYNTHASE SUBUNIT A"/>
    <property type="match status" value="1"/>
</dbReference>
<geneLocation type="mitochondrion" evidence="13"/>
<evidence type="ECO:0000256" key="1">
    <source>
        <dbReference type="ARBA" id="ARBA00004141"/>
    </source>
</evidence>
<keyword evidence="9 12" id="KW-0472">Membrane</keyword>
<feature type="transmembrane region" description="Helical" evidence="12">
    <location>
        <begin position="200"/>
        <end position="225"/>
    </location>
</feature>
<evidence type="ECO:0000256" key="5">
    <source>
        <dbReference type="ARBA" id="ARBA00022692"/>
    </source>
</evidence>
<evidence type="ECO:0000256" key="6">
    <source>
        <dbReference type="ARBA" id="ARBA00022781"/>
    </source>
</evidence>
<dbReference type="Gene3D" id="1.20.120.220">
    <property type="entry name" value="ATP synthase, F0 complex, subunit A"/>
    <property type="match status" value="1"/>
</dbReference>
<proteinExistence type="inferred from homology"/>
<dbReference type="InterPro" id="IPR035908">
    <property type="entry name" value="F0_ATP_A_sf"/>
</dbReference>
<keyword evidence="10" id="KW-0066">ATP synthesis</keyword>
<name>A0A346HGS6_SINWO</name>
<keyword evidence="7 12" id="KW-1133">Transmembrane helix</keyword>
<evidence type="ECO:0000256" key="9">
    <source>
        <dbReference type="ARBA" id="ARBA00023136"/>
    </source>
</evidence>
<accession>A0A346HGS6</accession>
<dbReference type="InterPro" id="IPR000568">
    <property type="entry name" value="ATP_synth_F0_asu"/>
</dbReference>
<keyword evidence="4" id="KW-0138">CF(0)</keyword>
<dbReference type="SUPFAM" id="SSF81336">
    <property type="entry name" value="F1F0 ATP synthase subunit A"/>
    <property type="match status" value="1"/>
</dbReference>
<comment type="subcellular location">
    <subcellularLocation>
        <location evidence="1">Membrane</location>
        <topology evidence="1">Multi-pass membrane protein</topology>
    </subcellularLocation>
</comment>